<evidence type="ECO:0000313" key="2">
    <source>
        <dbReference type="Proteomes" id="UP000717328"/>
    </source>
</evidence>
<dbReference type="EMBL" id="JABCKI010007652">
    <property type="protein sequence ID" value="KAG5633498.1"/>
    <property type="molecule type" value="Genomic_DNA"/>
</dbReference>
<reference evidence="1" key="1">
    <citation type="submission" date="2021-02" db="EMBL/GenBank/DDBJ databases">
        <authorList>
            <person name="Nieuwenhuis M."/>
            <person name="Van De Peppel L.J.J."/>
        </authorList>
    </citation>
    <scope>NUCLEOTIDE SEQUENCE</scope>
    <source>
        <strain evidence="1">D49</strain>
    </source>
</reference>
<keyword evidence="2" id="KW-1185">Reference proteome</keyword>
<organism evidence="1 2">
    <name type="scientific">Sphagnurus paluster</name>
    <dbReference type="NCBI Taxonomy" id="117069"/>
    <lineage>
        <taxon>Eukaryota</taxon>
        <taxon>Fungi</taxon>
        <taxon>Dikarya</taxon>
        <taxon>Basidiomycota</taxon>
        <taxon>Agaricomycotina</taxon>
        <taxon>Agaricomycetes</taxon>
        <taxon>Agaricomycetidae</taxon>
        <taxon>Agaricales</taxon>
        <taxon>Tricholomatineae</taxon>
        <taxon>Lyophyllaceae</taxon>
        <taxon>Sphagnurus</taxon>
    </lineage>
</organism>
<accession>A0A9P7FNY3</accession>
<protein>
    <submittedName>
        <fullName evidence="1">Uncharacterized protein</fullName>
    </submittedName>
</protein>
<proteinExistence type="predicted"/>
<name>A0A9P7FNY3_9AGAR</name>
<dbReference type="Proteomes" id="UP000717328">
    <property type="component" value="Unassembled WGS sequence"/>
</dbReference>
<sequence length="98" mass="11039">MAKLQIEKFPLPYIYLLPNPTTPSTMARDEVDPSLIVDGPRKRKLLSHVRNRLSAESTRALLCLGYWDKMGYVANSDLLSAANLPDAKDDEMESFDVI</sequence>
<comment type="caution">
    <text evidence="1">The sequence shown here is derived from an EMBL/GenBank/DDBJ whole genome shotgun (WGS) entry which is preliminary data.</text>
</comment>
<dbReference type="OrthoDB" id="1715602at2759"/>
<gene>
    <name evidence="1" type="ORF">H0H81_007284</name>
</gene>
<dbReference type="AlphaFoldDB" id="A0A9P7FNY3"/>
<reference evidence="1" key="2">
    <citation type="submission" date="2021-10" db="EMBL/GenBank/DDBJ databases">
        <title>Phylogenomics reveals ancestral predisposition of the termite-cultivated fungus Termitomyces towards a domesticated lifestyle.</title>
        <authorList>
            <person name="Auxier B."/>
            <person name="Grum-Grzhimaylo A."/>
            <person name="Cardenas M.E."/>
            <person name="Lodge J.D."/>
            <person name="Laessoe T."/>
            <person name="Pedersen O."/>
            <person name="Smith M.E."/>
            <person name="Kuyper T.W."/>
            <person name="Franco-Molano E.A."/>
            <person name="Baroni T.J."/>
            <person name="Aanen D.K."/>
        </authorList>
    </citation>
    <scope>NUCLEOTIDE SEQUENCE</scope>
    <source>
        <strain evidence="1">D49</strain>
    </source>
</reference>
<evidence type="ECO:0000313" key="1">
    <source>
        <dbReference type="EMBL" id="KAG5633498.1"/>
    </source>
</evidence>